<dbReference type="RefSeq" id="WP_007043394.1">
    <property type="nucleotide sequence ID" value="NZ_AFWT01000110.1"/>
</dbReference>
<evidence type="ECO:0000313" key="4">
    <source>
        <dbReference type="Proteomes" id="UP000004200"/>
    </source>
</evidence>
<feature type="domain" description="Probable zinc-binding" evidence="2">
    <location>
        <begin position="60"/>
        <end position="108"/>
    </location>
</feature>
<accession>G2E8S0</accession>
<name>G2E8S0_9GAMM</name>
<dbReference type="InterPro" id="IPR025306">
    <property type="entry name" value="Zn-bnd_dom_prob"/>
</dbReference>
<feature type="compositionally biased region" description="Basic and acidic residues" evidence="1">
    <location>
        <begin position="137"/>
        <end position="156"/>
    </location>
</feature>
<dbReference type="Pfam" id="PF13451">
    <property type="entry name" value="zf_Tbcl"/>
    <property type="match status" value="1"/>
</dbReference>
<feature type="region of interest" description="Disordered" evidence="1">
    <location>
        <begin position="134"/>
        <end position="156"/>
    </location>
</feature>
<dbReference type="Proteomes" id="UP000004200">
    <property type="component" value="Unassembled WGS sequence"/>
</dbReference>
<sequence>MKSGKQRRNEIKAARLKRMAKRECSANPFKRPIPEWAVPVNQAEVHYHSMFFDIPLFYLDKEFVCKDCGAKEIWTAKQQKWWYEIAKGALETTAVRCSACRKKIREEKERQKKHMREMAERDPHKNEAFFKKTLKNHAADAPKARAADGRRYWDTK</sequence>
<evidence type="ECO:0000259" key="2">
    <source>
        <dbReference type="Pfam" id="PF13451"/>
    </source>
</evidence>
<evidence type="ECO:0000313" key="3">
    <source>
        <dbReference type="EMBL" id="EGV27503.1"/>
    </source>
</evidence>
<gene>
    <name evidence="3" type="ORF">ThidrDRAFT_4684</name>
</gene>
<comment type="caution">
    <text evidence="3">The sequence shown here is derived from an EMBL/GenBank/DDBJ whole genome shotgun (WGS) entry which is preliminary data.</text>
</comment>
<dbReference type="OrthoDB" id="289270at2"/>
<reference evidence="3 4" key="1">
    <citation type="submission" date="2011-06" db="EMBL/GenBank/DDBJ databases">
        <title>The draft genome of Thiorhodococcus drewsii AZ1.</title>
        <authorList>
            <consortium name="US DOE Joint Genome Institute (JGI-PGF)"/>
            <person name="Lucas S."/>
            <person name="Han J."/>
            <person name="Lapidus A."/>
            <person name="Cheng J.-F."/>
            <person name="Goodwin L."/>
            <person name="Pitluck S."/>
            <person name="Peters L."/>
            <person name="Land M.L."/>
            <person name="Hauser L."/>
            <person name="Vogl K."/>
            <person name="Liu Z."/>
            <person name="Imhoff J."/>
            <person name="Thiel V."/>
            <person name="Frigaard N.-U."/>
            <person name="Bryant D.A."/>
            <person name="Woyke T.J."/>
        </authorList>
    </citation>
    <scope>NUCLEOTIDE SEQUENCE [LARGE SCALE GENOMIC DNA]</scope>
    <source>
        <strain evidence="3 4">AZ1</strain>
    </source>
</reference>
<keyword evidence="4" id="KW-1185">Reference proteome</keyword>
<organism evidence="3 4">
    <name type="scientific">Thiorhodococcus drewsii AZ1</name>
    <dbReference type="NCBI Taxonomy" id="765913"/>
    <lineage>
        <taxon>Bacteria</taxon>
        <taxon>Pseudomonadati</taxon>
        <taxon>Pseudomonadota</taxon>
        <taxon>Gammaproteobacteria</taxon>
        <taxon>Chromatiales</taxon>
        <taxon>Chromatiaceae</taxon>
        <taxon>Thiorhodococcus</taxon>
    </lineage>
</organism>
<proteinExistence type="predicted"/>
<evidence type="ECO:0000256" key="1">
    <source>
        <dbReference type="SAM" id="MobiDB-lite"/>
    </source>
</evidence>
<dbReference type="AlphaFoldDB" id="G2E8S0"/>
<dbReference type="eggNOG" id="ENOG50330VS">
    <property type="taxonomic scope" value="Bacteria"/>
</dbReference>
<dbReference type="EMBL" id="AFWT01000110">
    <property type="protein sequence ID" value="EGV27503.1"/>
    <property type="molecule type" value="Genomic_DNA"/>
</dbReference>
<protein>
    <recommendedName>
        <fullName evidence="2">Probable zinc-binding domain-containing protein</fullName>
    </recommendedName>
</protein>